<reference evidence="1 2" key="1">
    <citation type="submission" date="2023-11" db="EMBL/GenBank/DDBJ databases">
        <title>Peredibacter starrii A3.12.</title>
        <authorList>
            <person name="Mitchell R.J."/>
        </authorList>
    </citation>
    <scope>NUCLEOTIDE SEQUENCE [LARGE SCALE GENOMIC DNA]</scope>
    <source>
        <strain evidence="1 2">A3.12</strain>
    </source>
</reference>
<evidence type="ECO:0000313" key="1">
    <source>
        <dbReference type="EMBL" id="WPU66637.1"/>
    </source>
</evidence>
<name>A0AAX4HTU6_9BACT</name>
<dbReference type="EMBL" id="CP139487">
    <property type="protein sequence ID" value="WPU66637.1"/>
    <property type="molecule type" value="Genomic_DNA"/>
</dbReference>
<accession>A0AAX4HTU6</accession>
<organism evidence="1 2">
    <name type="scientific">Peredibacter starrii</name>
    <dbReference type="NCBI Taxonomy" id="28202"/>
    <lineage>
        <taxon>Bacteria</taxon>
        <taxon>Pseudomonadati</taxon>
        <taxon>Bdellovibrionota</taxon>
        <taxon>Bacteriovoracia</taxon>
        <taxon>Bacteriovoracales</taxon>
        <taxon>Bacteriovoracaceae</taxon>
        <taxon>Peredibacter</taxon>
    </lineage>
</organism>
<dbReference type="Gene3D" id="1.10.30.50">
    <property type="match status" value="1"/>
</dbReference>
<keyword evidence="2" id="KW-1185">Reference proteome</keyword>
<dbReference type="Proteomes" id="UP001324634">
    <property type="component" value="Chromosome"/>
</dbReference>
<gene>
    <name evidence="1" type="ORF">SOO65_07755</name>
</gene>
<dbReference type="AlphaFoldDB" id="A0AAX4HTU6"/>
<evidence type="ECO:0008006" key="3">
    <source>
        <dbReference type="Google" id="ProtNLM"/>
    </source>
</evidence>
<dbReference type="KEGG" id="psti:SOO65_07755"/>
<evidence type="ECO:0000313" key="2">
    <source>
        <dbReference type="Proteomes" id="UP001324634"/>
    </source>
</evidence>
<sequence>MINLKIPNQNVNIDWYLEYIKKEYDRYLWGNSNLWSLINTWTNKNFQKSFEEILVCSHEELLRIKNAWDSNKKSVPDYIVDIKETYLKFAKSRGGIGDSSKKDRITAFEFVGRIEELTCPYCNKTQIENRQNIRARSSQLDHFFDKDKYPFFALSFFNLVPACSSCNLIKHMKSLDASPHCSIDLCDLSNFSFSGVAGDLSSLEILLTVQGSMTVNEKVLDLKGNYSKNKSNLNNLLLKIQENPEDYFKSLDRIFSKREALEIVHDTVLDKNRFYTKPLSKFKYDILKIFHGNDISD</sequence>
<protein>
    <recommendedName>
        <fullName evidence="3">HNH domain-containing protein</fullName>
    </recommendedName>
</protein>
<dbReference type="RefSeq" id="WP_321399051.1">
    <property type="nucleotide sequence ID" value="NZ_CP139487.1"/>
</dbReference>
<proteinExistence type="predicted"/>